<name>A0A3A2ZYZ9_9EURO</name>
<dbReference type="AlphaFoldDB" id="A0A3A2ZYZ9"/>
<keyword evidence="2" id="KW-1185">Reference proteome</keyword>
<evidence type="ECO:0000313" key="2">
    <source>
        <dbReference type="Proteomes" id="UP000266188"/>
    </source>
</evidence>
<organism evidence="1 2">
    <name type="scientific">Aspergillus sclerotialis</name>
    <dbReference type="NCBI Taxonomy" id="2070753"/>
    <lineage>
        <taxon>Eukaryota</taxon>
        <taxon>Fungi</taxon>
        <taxon>Dikarya</taxon>
        <taxon>Ascomycota</taxon>
        <taxon>Pezizomycotina</taxon>
        <taxon>Eurotiomycetes</taxon>
        <taxon>Eurotiomycetidae</taxon>
        <taxon>Eurotiales</taxon>
        <taxon>Aspergillaceae</taxon>
        <taxon>Aspergillus</taxon>
        <taxon>Aspergillus subgen. Polypaecilum</taxon>
    </lineage>
</organism>
<comment type="caution">
    <text evidence="1">The sequence shown here is derived from an EMBL/GenBank/DDBJ whole genome shotgun (WGS) entry which is preliminary data.</text>
</comment>
<accession>A0A3A2ZYZ9</accession>
<dbReference type="EMBL" id="MVGC01000002">
    <property type="protein sequence ID" value="RJE27573.1"/>
    <property type="molecule type" value="Genomic_DNA"/>
</dbReference>
<proteinExistence type="predicted"/>
<dbReference type="Proteomes" id="UP000266188">
    <property type="component" value="Unassembled WGS sequence"/>
</dbReference>
<gene>
    <name evidence="1" type="ORF">PHISCL_00159</name>
</gene>
<reference evidence="2" key="1">
    <citation type="submission" date="2017-02" db="EMBL/GenBank/DDBJ databases">
        <authorList>
            <person name="Tafer H."/>
            <person name="Lopandic K."/>
        </authorList>
    </citation>
    <scope>NUCLEOTIDE SEQUENCE [LARGE SCALE GENOMIC DNA]</scope>
    <source>
        <strain evidence="2">CBS 366.77</strain>
    </source>
</reference>
<evidence type="ECO:0000313" key="1">
    <source>
        <dbReference type="EMBL" id="RJE27573.1"/>
    </source>
</evidence>
<sequence>MDAAEASIDRPSLFEDERQQVWAAVRRVNNLHGTVAGGAGAGQVTDPEEMTDEYDTAEIAQNRFGELKVVVKQKDKAIQSLVDDAEELGR</sequence>
<protein>
    <submittedName>
        <fullName evidence="1">Uncharacterized protein</fullName>
    </submittedName>
</protein>